<dbReference type="EMBL" id="CH916374">
    <property type="protein sequence ID" value="EDV91575.1"/>
    <property type="molecule type" value="Genomic_DNA"/>
</dbReference>
<keyword evidence="15" id="KW-1185">Reference proteome</keyword>
<dbReference type="eggNOG" id="KOG4358">
    <property type="taxonomic scope" value="Eukaryota"/>
</dbReference>
<evidence type="ECO:0000256" key="1">
    <source>
        <dbReference type="ARBA" id="ARBA00004232"/>
    </source>
</evidence>
<evidence type="ECO:0000256" key="8">
    <source>
        <dbReference type="ARBA" id="ARBA00022989"/>
    </source>
</evidence>
<evidence type="ECO:0000256" key="5">
    <source>
        <dbReference type="ARBA" id="ARBA00022692"/>
    </source>
</evidence>
<dbReference type="FunCoup" id="B4JTZ6">
    <property type="interactions" value="1806"/>
</dbReference>
<feature type="transmembrane region" description="Helical" evidence="13">
    <location>
        <begin position="20"/>
        <end position="43"/>
    </location>
</feature>
<dbReference type="PANTHER" id="PTHR13269">
    <property type="entry name" value="NUCLEOPORIN NDC1"/>
    <property type="match status" value="1"/>
</dbReference>
<evidence type="ECO:0000256" key="3">
    <source>
        <dbReference type="ARBA" id="ARBA00005760"/>
    </source>
</evidence>
<sequence length="578" mass="66021">MSSAAILMCRQLLFSRCIHAGLLSVGVQLVMLITLLLCVNFQLWHPLDWAADSLRQVCSCYPWLASMPLIVAVAFYVITLSKQRLSERRYCPTRYRWLIHHGPRKLLFLIAHVFVGYLTAWLYTTYLHTDYRHLVYKSFGQDCLNSYHVFLLGMGITSGCYYFAANYMRQEVAMEFPIIEQKRIENLRGVLYETLLKSPLKSLWVTLVYSIGFWLFGGLVRHRLTHLIGVDADDRLLGILDVASNGRLLFYAWLLTTQIVSNMHLMQRFNHVLLSERLPLVIARSRMSANASEQELTVASVLGLFDMYVAQCLAARFLYEHALCNNSTIRLEIFQLTEPGNHPANWRALCDQCLSIVATFTEELIESMQHISLIKGNESHLATTAAFIDKKGPLRTEKLLIRQYNQLHGIRPASAEPTQQWDATDSVRHVPNRCERAFIKLETMFLGLLPRLPGIVYLFAESDGAKTVFLVDNALHVIWLTQALAHLCVASIKQDRYGVVQDDLTAIIRALHRLKCELDKLHSALPSLRPSHSSNYIVLRGAIRRSLYNICISFHDYLGEVIPNGEELRQLQAFICHG</sequence>
<dbReference type="GO" id="GO:0006999">
    <property type="term" value="P:nuclear pore organization"/>
    <property type="evidence" value="ECO:0007669"/>
    <property type="project" value="TreeGrafter"/>
</dbReference>
<keyword evidence="9" id="KW-0811">Translocation</keyword>
<keyword evidence="4" id="KW-0813">Transport</keyword>
<feature type="transmembrane region" description="Helical" evidence="13">
    <location>
        <begin position="202"/>
        <end position="220"/>
    </location>
</feature>
<keyword evidence="6" id="KW-0509">mRNA transport</keyword>
<evidence type="ECO:0000313" key="15">
    <source>
        <dbReference type="Proteomes" id="UP000001070"/>
    </source>
</evidence>
<dbReference type="Proteomes" id="UP000001070">
    <property type="component" value="Unassembled WGS sequence"/>
</dbReference>
<comment type="similarity">
    <text evidence="3">Belongs to the NDC1 family.</text>
</comment>
<dbReference type="InParanoid" id="B4JTZ6"/>
<proteinExistence type="inferred from homology"/>
<dbReference type="HOGENOM" id="CLU_027343_0_0_1"/>
<feature type="transmembrane region" description="Helical" evidence="13">
    <location>
        <begin position="146"/>
        <end position="164"/>
    </location>
</feature>
<keyword evidence="10" id="KW-0906">Nuclear pore complex</keyword>
<accession>B4JTZ6</accession>
<evidence type="ECO:0000256" key="12">
    <source>
        <dbReference type="ARBA" id="ARBA00023242"/>
    </source>
</evidence>
<keyword evidence="8 13" id="KW-1133">Transmembrane helix</keyword>
<dbReference type="Pfam" id="PF09531">
    <property type="entry name" value="Ndc1_Nup"/>
    <property type="match status" value="1"/>
</dbReference>
<evidence type="ECO:0000256" key="2">
    <source>
        <dbReference type="ARBA" id="ARBA00004567"/>
    </source>
</evidence>
<keyword evidence="7" id="KW-0653">Protein transport</keyword>
<evidence type="ECO:0000313" key="14">
    <source>
        <dbReference type="EMBL" id="EDV91575.1"/>
    </source>
</evidence>
<dbReference type="OrthoDB" id="67850at2759"/>
<protein>
    <submittedName>
        <fullName evidence="14">GH13245</fullName>
    </submittedName>
</protein>
<evidence type="ECO:0000256" key="9">
    <source>
        <dbReference type="ARBA" id="ARBA00023010"/>
    </source>
</evidence>
<dbReference type="InterPro" id="IPR019049">
    <property type="entry name" value="Nucleoporin_prot_Ndc1/Nup"/>
</dbReference>
<reference evidence="14 15" key="1">
    <citation type="journal article" date="2007" name="Nature">
        <title>Evolution of genes and genomes on the Drosophila phylogeny.</title>
        <authorList>
            <consortium name="Drosophila 12 Genomes Consortium"/>
            <person name="Clark A.G."/>
            <person name="Eisen M.B."/>
            <person name="Smith D.R."/>
            <person name="Bergman C.M."/>
            <person name="Oliver B."/>
            <person name="Markow T.A."/>
            <person name="Kaufman T.C."/>
            <person name="Kellis M."/>
            <person name="Gelbart W."/>
            <person name="Iyer V.N."/>
            <person name="Pollard D.A."/>
            <person name="Sackton T.B."/>
            <person name="Larracuente A.M."/>
            <person name="Singh N.D."/>
            <person name="Abad J.P."/>
            <person name="Abt D.N."/>
            <person name="Adryan B."/>
            <person name="Aguade M."/>
            <person name="Akashi H."/>
            <person name="Anderson W.W."/>
            <person name="Aquadro C.F."/>
            <person name="Ardell D.H."/>
            <person name="Arguello R."/>
            <person name="Artieri C.G."/>
            <person name="Barbash D.A."/>
            <person name="Barker D."/>
            <person name="Barsanti P."/>
            <person name="Batterham P."/>
            <person name="Batzoglou S."/>
            <person name="Begun D."/>
            <person name="Bhutkar A."/>
            <person name="Blanco E."/>
            <person name="Bosak S.A."/>
            <person name="Bradley R.K."/>
            <person name="Brand A.D."/>
            <person name="Brent M.R."/>
            <person name="Brooks A.N."/>
            <person name="Brown R.H."/>
            <person name="Butlin R.K."/>
            <person name="Caggese C."/>
            <person name="Calvi B.R."/>
            <person name="Bernardo de Carvalho A."/>
            <person name="Caspi A."/>
            <person name="Castrezana S."/>
            <person name="Celniker S.E."/>
            <person name="Chang J.L."/>
            <person name="Chapple C."/>
            <person name="Chatterji S."/>
            <person name="Chinwalla A."/>
            <person name="Civetta A."/>
            <person name="Clifton S.W."/>
            <person name="Comeron J.M."/>
            <person name="Costello J.C."/>
            <person name="Coyne J.A."/>
            <person name="Daub J."/>
            <person name="David R.G."/>
            <person name="Delcher A.L."/>
            <person name="Delehaunty K."/>
            <person name="Do C.B."/>
            <person name="Ebling H."/>
            <person name="Edwards K."/>
            <person name="Eickbush T."/>
            <person name="Evans J.D."/>
            <person name="Filipski A."/>
            <person name="Findeiss S."/>
            <person name="Freyhult E."/>
            <person name="Fulton L."/>
            <person name="Fulton R."/>
            <person name="Garcia A.C."/>
            <person name="Gardiner A."/>
            <person name="Garfield D.A."/>
            <person name="Garvin B.E."/>
            <person name="Gibson G."/>
            <person name="Gilbert D."/>
            <person name="Gnerre S."/>
            <person name="Godfrey J."/>
            <person name="Good R."/>
            <person name="Gotea V."/>
            <person name="Gravely B."/>
            <person name="Greenberg A.J."/>
            <person name="Griffiths-Jones S."/>
            <person name="Gross S."/>
            <person name="Guigo R."/>
            <person name="Gustafson E.A."/>
            <person name="Haerty W."/>
            <person name="Hahn M.W."/>
            <person name="Halligan D.L."/>
            <person name="Halpern A.L."/>
            <person name="Halter G.M."/>
            <person name="Han M.V."/>
            <person name="Heger A."/>
            <person name="Hillier L."/>
            <person name="Hinrichs A.S."/>
            <person name="Holmes I."/>
            <person name="Hoskins R.A."/>
            <person name="Hubisz M.J."/>
            <person name="Hultmark D."/>
            <person name="Huntley M.A."/>
            <person name="Jaffe D.B."/>
            <person name="Jagadeeshan S."/>
            <person name="Jeck W.R."/>
            <person name="Johnson J."/>
            <person name="Jones C.D."/>
            <person name="Jordan W.C."/>
            <person name="Karpen G.H."/>
            <person name="Kataoka E."/>
            <person name="Keightley P.D."/>
            <person name="Kheradpour P."/>
            <person name="Kirkness E.F."/>
            <person name="Koerich L.B."/>
            <person name="Kristiansen K."/>
            <person name="Kudrna D."/>
            <person name="Kulathinal R.J."/>
            <person name="Kumar S."/>
            <person name="Kwok R."/>
            <person name="Lander E."/>
            <person name="Langley C.H."/>
            <person name="Lapoint R."/>
            <person name="Lazzaro B.P."/>
            <person name="Lee S.J."/>
            <person name="Levesque L."/>
            <person name="Li R."/>
            <person name="Lin C.F."/>
            <person name="Lin M.F."/>
            <person name="Lindblad-Toh K."/>
            <person name="Llopart A."/>
            <person name="Long M."/>
            <person name="Low L."/>
            <person name="Lozovsky E."/>
            <person name="Lu J."/>
            <person name="Luo M."/>
            <person name="Machado C.A."/>
            <person name="Makalowski W."/>
            <person name="Marzo M."/>
            <person name="Matsuda M."/>
            <person name="Matzkin L."/>
            <person name="McAllister B."/>
            <person name="McBride C.S."/>
            <person name="McKernan B."/>
            <person name="McKernan K."/>
            <person name="Mendez-Lago M."/>
            <person name="Minx P."/>
            <person name="Mollenhauer M.U."/>
            <person name="Montooth K."/>
            <person name="Mount S.M."/>
            <person name="Mu X."/>
            <person name="Myers E."/>
            <person name="Negre B."/>
            <person name="Newfeld S."/>
            <person name="Nielsen R."/>
            <person name="Noor M.A."/>
            <person name="O'Grady P."/>
            <person name="Pachter L."/>
            <person name="Papaceit M."/>
            <person name="Parisi M.J."/>
            <person name="Parisi M."/>
            <person name="Parts L."/>
            <person name="Pedersen J.S."/>
            <person name="Pesole G."/>
            <person name="Phillippy A.M."/>
            <person name="Ponting C.P."/>
            <person name="Pop M."/>
            <person name="Porcelli D."/>
            <person name="Powell J.R."/>
            <person name="Prohaska S."/>
            <person name="Pruitt K."/>
            <person name="Puig M."/>
            <person name="Quesneville H."/>
            <person name="Ram K.R."/>
            <person name="Rand D."/>
            <person name="Rasmussen M.D."/>
            <person name="Reed L.K."/>
            <person name="Reenan R."/>
            <person name="Reily A."/>
            <person name="Remington K.A."/>
            <person name="Rieger T.T."/>
            <person name="Ritchie M.G."/>
            <person name="Robin C."/>
            <person name="Rogers Y.H."/>
            <person name="Rohde C."/>
            <person name="Rozas J."/>
            <person name="Rubenfield M.J."/>
            <person name="Ruiz A."/>
            <person name="Russo S."/>
            <person name="Salzberg S.L."/>
            <person name="Sanchez-Gracia A."/>
            <person name="Saranga D.J."/>
            <person name="Sato H."/>
            <person name="Schaeffer S.W."/>
            <person name="Schatz M.C."/>
            <person name="Schlenke T."/>
            <person name="Schwartz R."/>
            <person name="Segarra C."/>
            <person name="Singh R.S."/>
            <person name="Sirot L."/>
            <person name="Sirota M."/>
            <person name="Sisneros N.B."/>
            <person name="Smith C.D."/>
            <person name="Smith T.F."/>
            <person name="Spieth J."/>
            <person name="Stage D.E."/>
            <person name="Stark A."/>
            <person name="Stephan W."/>
            <person name="Strausberg R.L."/>
            <person name="Strempel S."/>
            <person name="Sturgill D."/>
            <person name="Sutton G."/>
            <person name="Sutton G.G."/>
            <person name="Tao W."/>
            <person name="Teichmann S."/>
            <person name="Tobari Y.N."/>
            <person name="Tomimura Y."/>
            <person name="Tsolas J.M."/>
            <person name="Valente V.L."/>
            <person name="Venter E."/>
            <person name="Venter J.C."/>
            <person name="Vicario S."/>
            <person name="Vieira F.G."/>
            <person name="Vilella A.J."/>
            <person name="Villasante A."/>
            <person name="Walenz B."/>
            <person name="Wang J."/>
            <person name="Wasserman M."/>
            <person name="Watts T."/>
            <person name="Wilson D."/>
            <person name="Wilson R.K."/>
            <person name="Wing R.A."/>
            <person name="Wolfner M.F."/>
            <person name="Wong A."/>
            <person name="Wong G.K."/>
            <person name="Wu C.I."/>
            <person name="Wu G."/>
            <person name="Yamamoto D."/>
            <person name="Yang H.P."/>
            <person name="Yang S.P."/>
            <person name="Yorke J.A."/>
            <person name="Yoshida K."/>
            <person name="Zdobnov E."/>
            <person name="Zhang P."/>
            <person name="Zhang Y."/>
            <person name="Zimin A.V."/>
            <person name="Baldwin J."/>
            <person name="Abdouelleil A."/>
            <person name="Abdulkadir J."/>
            <person name="Abebe A."/>
            <person name="Abera B."/>
            <person name="Abreu J."/>
            <person name="Acer S.C."/>
            <person name="Aftuck L."/>
            <person name="Alexander A."/>
            <person name="An P."/>
            <person name="Anderson E."/>
            <person name="Anderson S."/>
            <person name="Arachi H."/>
            <person name="Azer M."/>
            <person name="Bachantsang P."/>
            <person name="Barry A."/>
            <person name="Bayul T."/>
            <person name="Berlin A."/>
            <person name="Bessette D."/>
            <person name="Bloom T."/>
            <person name="Blye J."/>
            <person name="Boguslavskiy L."/>
            <person name="Bonnet C."/>
            <person name="Boukhgalter B."/>
            <person name="Bourzgui I."/>
            <person name="Brown A."/>
            <person name="Cahill P."/>
            <person name="Channer S."/>
            <person name="Cheshatsang Y."/>
            <person name="Chuda L."/>
            <person name="Citroen M."/>
            <person name="Collymore A."/>
            <person name="Cooke P."/>
            <person name="Costello M."/>
            <person name="D'Aco K."/>
            <person name="Daza R."/>
            <person name="De Haan G."/>
            <person name="DeGray S."/>
            <person name="DeMaso C."/>
            <person name="Dhargay N."/>
            <person name="Dooley K."/>
            <person name="Dooley E."/>
            <person name="Doricent M."/>
            <person name="Dorje P."/>
            <person name="Dorjee K."/>
            <person name="Dupes A."/>
            <person name="Elong R."/>
            <person name="Falk J."/>
            <person name="Farina A."/>
            <person name="Faro S."/>
            <person name="Ferguson D."/>
            <person name="Fisher S."/>
            <person name="Foley C.D."/>
            <person name="Franke A."/>
            <person name="Friedrich D."/>
            <person name="Gadbois L."/>
            <person name="Gearin G."/>
            <person name="Gearin C.R."/>
            <person name="Giannoukos G."/>
            <person name="Goode T."/>
            <person name="Graham J."/>
            <person name="Grandbois E."/>
            <person name="Grewal S."/>
            <person name="Gyaltsen K."/>
            <person name="Hafez N."/>
            <person name="Hagos B."/>
            <person name="Hall J."/>
            <person name="Henson C."/>
            <person name="Hollinger A."/>
            <person name="Honan T."/>
            <person name="Huard M.D."/>
            <person name="Hughes L."/>
            <person name="Hurhula B."/>
            <person name="Husby M.E."/>
            <person name="Kamat A."/>
            <person name="Kanga B."/>
            <person name="Kashin S."/>
            <person name="Khazanovich D."/>
            <person name="Kisner P."/>
            <person name="Lance K."/>
            <person name="Lara M."/>
            <person name="Lee W."/>
            <person name="Lennon N."/>
            <person name="Letendre F."/>
            <person name="LeVine R."/>
            <person name="Lipovsky A."/>
            <person name="Liu X."/>
            <person name="Liu J."/>
            <person name="Liu S."/>
            <person name="Lokyitsang T."/>
            <person name="Lokyitsang Y."/>
            <person name="Lubonja R."/>
            <person name="Lui A."/>
            <person name="MacDonald P."/>
            <person name="Magnisalis V."/>
            <person name="Maru K."/>
            <person name="Matthews C."/>
            <person name="McCusker W."/>
            <person name="McDonough S."/>
            <person name="Mehta T."/>
            <person name="Meldrim J."/>
            <person name="Meneus L."/>
            <person name="Mihai O."/>
            <person name="Mihalev A."/>
            <person name="Mihova T."/>
            <person name="Mittelman R."/>
            <person name="Mlenga V."/>
            <person name="Montmayeur A."/>
            <person name="Mulrain L."/>
            <person name="Navidi A."/>
            <person name="Naylor J."/>
            <person name="Negash T."/>
            <person name="Nguyen T."/>
            <person name="Nguyen N."/>
            <person name="Nicol R."/>
            <person name="Norbu C."/>
            <person name="Norbu N."/>
            <person name="Novod N."/>
            <person name="O'Neill B."/>
            <person name="Osman S."/>
            <person name="Markiewicz E."/>
            <person name="Oyono O.L."/>
            <person name="Patti C."/>
            <person name="Phunkhang P."/>
            <person name="Pierre F."/>
            <person name="Priest M."/>
            <person name="Raghuraman S."/>
            <person name="Rege F."/>
            <person name="Reyes R."/>
            <person name="Rise C."/>
            <person name="Rogov P."/>
            <person name="Ross K."/>
            <person name="Ryan E."/>
            <person name="Settipalli S."/>
            <person name="Shea T."/>
            <person name="Sherpa N."/>
            <person name="Shi L."/>
            <person name="Shih D."/>
            <person name="Sparrow T."/>
            <person name="Spaulding J."/>
            <person name="Stalker J."/>
            <person name="Stange-Thomann N."/>
            <person name="Stavropoulos S."/>
            <person name="Stone C."/>
            <person name="Strader C."/>
            <person name="Tesfaye S."/>
            <person name="Thomson T."/>
            <person name="Thoulutsang Y."/>
            <person name="Thoulutsang D."/>
            <person name="Topham K."/>
            <person name="Topping I."/>
            <person name="Tsamla T."/>
            <person name="Vassiliev H."/>
            <person name="Vo A."/>
            <person name="Wangchuk T."/>
            <person name="Wangdi T."/>
            <person name="Weiand M."/>
            <person name="Wilkinson J."/>
            <person name="Wilson A."/>
            <person name="Yadav S."/>
            <person name="Young G."/>
            <person name="Yu Q."/>
            <person name="Zembek L."/>
            <person name="Zhong D."/>
            <person name="Zimmer A."/>
            <person name="Zwirko Z."/>
            <person name="Jaffe D.B."/>
            <person name="Alvarez P."/>
            <person name="Brockman W."/>
            <person name="Butler J."/>
            <person name="Chin C."/>
            <person name="Gnerre S."/>
            <person name="Grabherr M."/>
            <person name="Kleber M."/>
            <person name="Mauceli E."/>
            <person name="MacCallum I."/>
        </authorList>
    </citation>
    <scope>NUCLEOTIDE SEQUENCE [LARGE SCALE GENOMIC DNA]</scope>
    <source>
        <strain evidence="15">Tucson 15287-2541.00</strain>
    </source>
</reference>
<dbReference type="GO" id="GO:0031965">
    <property type="term" value="C:nuclear membrane"/>
    <property type="evidence" value="ECO:0007669"/>
    <property type="project" value="UniProtKB-SubCell"/>
</dbReference>
<organism evidence="15">
    <name type="scientific">Drosophila grimshawi</name>
    <name type="common">Hawaiian fruit fly</name>
    <name type="synonym">Idiomyia grimshawi</name>
    <dbReference type="NCBI Taxonomy" id="7222"/>
    <lineage>
        <taxon>Eukaryota</taxon>
        <taxon>Metazoa</taxon>
        <taxon>Ecdysozoa</taxon>
        <taxon>Arthropoda</taxon>
        <taxon>Hexapoda</taxon>
        <taxon>Insecta</taxon>
        <taxon>Pterygota</taxon>
        <taxon>Neoptera</taxon>
        <taxon>Endopterygota</taxon>
        <taxon>Diptera</taxon>
        <taxon>Brachycera</taxon>
        <taxon>Muscomorpha</taxon>
        <taxon>Ephydroidea</taxon>
        <taxon>Drosophilidae</taxon>
        <taxon>Drosophila</taxon>
        <taxon>Hawaiian Drosophila</taxon>
    </lineage>
</organism>
<evidence type="ECO:0000256" key="13">
    <source>
        <dbReference type="SAM" id="Phobius"/>
    </source>
</evidence>
<dbReference type="PhylomeDB" id="B4JTZ6"/>
<dbReference type="OMA" id="ILCQQHL"/>
<dbReference type="GO" id="GO:0051028">
    <property type="term" value="P:mRNA transport"/>
    <property type="evidence" value="ECO:0007669"/>
    <property type="project" value="UniProtKB-KW"/>
</dbReference>
<name>B4JTZ6_DROGR</name>
<evidence type="ECO:0000256" key="4">
    <source>
        <dbReference type="ARBA" id="ARBA00022448"/>
    </source>
</evidence>
<evidence type="ECO:0000256" key="7">
    <source>
        <dbReference type="ARBA" id="ARBA00022927"/>
    </source>
</evidence>
<dbReference type="GO" id="GO:0030674">
    <property type="term" value="F:protein-macromolecule adaptor activity"/>
    <property type="evidence" value="ECO:0007669"/>
    <property type="project" value="TreeGrafter"/>
</dbReference>
<dbReference type="STRING" id="7222.B4JTZ6"/>
<comment type="subcellular location">
    <subcellularLocation>
        <location evidence="1">Nucleus membrane</location>
        <topology evidence="1">Multi-pass membrane protein</topology>
    </subcellularLocation>
    <subcellularLocation>
        <location evidence="2">Nucleus</location>
        <location evidence="2">Nuclear pore complex</location>
    </subcellularLocation>
</comment>
<evidence type="ECO:0000256" key="10">
    <source>
        <dbReference type="ARBA" id="ARBA00023132"/>
    </source>
</evidence>
<feature type="transmembrane region" description="Helical" evidence="13">
    <location>
        <begin position="106"/>
        <end position="126"/>
    </location>
</feature>
<keyword evidence="5 13" id="KW-0812">Transmembrane</keyword>
<evidence type="ECO:0000256" key="6">
    <source>
        <dbReference type="ARBA" id="ARBA00022816"/>
    </source>
</evidence>
<dbReference type="GO" id="GO:0015031">
    <property type="term" value="P:protein transport"/>
    <property type="evidence" value="ECO:0007669"/>
    <property type="project" value="UniProtKB-KW"/>
</dbReference>
<dbReference type="KEGG" id="dgr:6568121"/>
<dbReference type="GO" id="GO:0070762">
    <property type="term" value="C:nuclear pore transmembrane ring"/>
    <property type="evidence" value="ECO:0007669"/>
    <property type="project" value="TreeGrafter"/>
</dbReference>
<dbReference type="AlphaFoldDB" id="B4JTZ6"/>
<keyword evidence="12" id="KW-0539">Nucleus</keyword>
<gene>
    <name evidence="14" type="primary">Dgri\GH13245</name>
    <name evidence="14" type="ORF">Dgri_GH13245</name>
</gene>
<feature type="transmembrane region" description="Helical" evidence="13">
    <location>
        <begin position="63"/>
        <end position="80"/>
    </location>
</feature>
<keyword evidence="11 13" id="KW-0472">Membrane</keyword>
<evidence type="ECO:0000256" key="11">
    <source>
        <dbReference type="ARBA" id="ARBA00023136"/>
    </source>
</evidence>
<dbReference type="PANTHER" id="PTHR13269:SF6">
    <property type="entry name" value="NUCLEOPORIN NDC1"/>
    <property type="match status" value="1"/>
</dbReference>